<sequence length="285" mass="33201">MDAVVKLSTRASCHWPGINSNITKRLAIRLPPSRTKCNLHLHKMEIQRHSIKKNVLNKSWDRNRVLAMASKRDPKSQQNSLSPADTVEQYYTSINDKDLRQLDECISEDACFDDYAFTKPFQGKKEVIRFLEQLTHCMGRNVTFRLKHIYEGDDLTAVASWHLEWNEKQIPFTRGCTFFKLSKLGKNLVIWNAEVLIESPIKPGSIVLTLLKNVTSIFDDFPKVTEWFLRSPNVILTWILRVYNIFVAPWLHPLLEGYIKLWGFFVRLLNSVITVVIFISKTFFK</sequence>
<dbReference type="EMBL" id="QZWG01000001">
    <property type="protein sequence ID" value="RZC31273.1"/>
    <property type="molecule type" value="Genomic_DNA"/>
</dbReference>
<dbReference type="InterPro" id="IPR037401">
    <property type="entry name" value="SnoaL-like"/>
</dbReference>
<organism evidence="3 4">
    <name type="scientific">Glycine soja</name>
    <name type="common">Wild soybean</name>
    <dbReference type="NCBI Taxonomy" id="3848"/>
    <lineage>
        <taxon>Eukaryota</taxon>
        <taxon>Viridiplantae</taxon>
        <taxon>Streptophyta</taxon>
        <taxon>Embryophyta</taxon>
        <taxon>Tracheophyta</taxon>
        <taxon>Spermatophyta</taxon>
        <taxon>Magnoliopsida</taxon>
        <taxon>eudicotyledons</taxon>
        <taxon>Gunneridae</taxon>
        <taxon>Pentapetalae</taxon>
        <taxon>rosids</taxon>
        <taxon>fabids</taxon>
        <taxon>Fabales</taxon>
        <taxon>Fabaceae</taxon>
        <taxon>Papilionoideae</taxon>
        <taxon>50 kb inversion clade</taxon>
        <taxon>NPAAA clade</taxon>
        <taxon>indigoferoid/millettioid clade</taxon>
        <taxon>Phaseoleae</taxon>
        <taxon>Glycine</taxon>
        <taxon>Glycine subgen. Soja</taxon>
    </lineage>
</organism>
<dbReference type="Gene3D" id="3.10.450.50">
    <property type="match status" value="1"/>
</dbReference>
<evidence type="ECO:0000313" key="4">
    <source>
        <dbReference type="Proteomes" id="UP000289340"/>
    </source>
</evidence>
<dbReference type="Proteomes" id="UP000289340">
    <property type="component" value="Chromosome 1"/>
</dbReference>
<dbReference type="PANTHER" id="PTHR33698">
    <property type="entry name" value="NUCLEAR TRANSPORT FACTOR 2 (NTF2)-LIKE PROTEIN"/>
    <property type="match status" value="1"/>
</dbReference>
<keyword evidence="1" id="KW-0812">Transmembrane</keyword>
<dbReference type="CDD" id="cd00531">
    <property type="entry name" value="NTF2_like"/>
    <property type="match status" value="1"/>
</dbReference>
<dbReference type="Pfam" id="PF12680">
    <property type="entry name" value="SnoaL_2"/>
    <property type="match status" value="1"/>
</dbReference>
<proteinExistence type="predicted"/>
<accession>A0A445M724</accession>
<feature type="domain" description="SnoaL-like" evidence="2">
    <location>
        <begin position="87"/>
        <end position="181"/>
    </location>
</feature>
<evidence type="ECO:0000259" key="2">
    <source>
        <dbReference type="Pfam" id="PF12680"/>
    </source>
</evidence>
<dbReference type="AlphaFoldDB" id="A0A445M724"/>
<gene>
    <name evidence="3" type="ORF">D0Y65_002292</name>
</gene>
<dbReference type="SUPFAM" id="SSF54427">
    <property type="entry name" value="NTF2-like"/>
    <property type="match status" value="1"/>
</dbReference>
<keyword evidence="4" id="KW-1185">Reference proteome</keyword>
<keyword evidence="1" id="KW-0472">Membrane</keyword>
<protein>
    <recommendedName>
        <fullName evidence="2">SnoaL-like domain-containing protein</fullName>
    </recommendedName>
</protein>
<evidence type="ECO:0000313" key="3">
    <source>
        <dbReference type="EMBL" id="RZC31273.1"/>
    </source>
</evidence>
<comment type="caution">
    <text evidence="3">The sequence shown here is derived from an EMBL/GenBank/DDBJ whole genome shotgun (WGS) entry which is preliminary data.</text>
</comment>
<reference evidence="3 4" key="1">
    <citation type="submission" date="2018-09" db="EMBL/GenBank/DDBJ databases">
        <title>A high-quality reference genome of wild soybean provides a powerful tool to mine soybean genomes.</title>
        <authorList>
            <person name="Xie M."/>
            <person name="Chung C.Y.L."/>
            <person name="Li M.-W."/>
            <person name="Wong F.-L."/>
            <person name="Chan T.-F."/>
            <person name="Lam H.-M."/>
        </authorList>
    </citation>
    <scope>NUCLEOTIDE SEQUENCE [LARGE SCALE GENOMIC DNA]</scope>
    <source>
        <strain evidence="4">cv. W05</strain>
        <tissue evidence="3">Hypocotyl of etiolated seedlings</tissue>
    </source>
</reference>
<keyword evidence="1" id="KW-1133">Transmembrane helix</keyword>
<evidence type="ECO:0000256" key="1">
    <source>
        <dbReference type="SAM" id="Phobius"/>
    </source>
</evidence>
<dbReference type="PANTHER" id="PTHR33698:SF1">
    <property type="entry name" value="NUCLEAR TRANSPORT FACTOR 2 (NTF2) FAMILY PROTEIN"/>
    <property type="match status" value="1"/>
</dbReference>
<name>A0A445M724_GLYSO</name>
<dbReference type="Gramene" id="XM_028391775.1">
    <property type="protein sequence ID" value="XP_028247576.1"/>
    <property type="gene ID" value="LOC114425040"/>
</dbReference>
<dbReference type="InterPro" id="IPR032710">
    <property type="entry name" value="NTF2-like_dom_sf"/>
</dbReference>
<feature type="transmembrane region" description="Helical" evidence="1">
    <location>
        <begin position="264"/>
        <end position="284"/>
    </location>
</feature>
<dbReference type="SMR" id="A0A445M724"/>